<accession>A0A8J4EL39</accession>
<evidence type="ECO:0000313" key="2">
    <source>
        <dbReference type="EMBL" id="GIL28071.1"/>
    </source>
</evidence>
<evidence type="ECO:0000313" key="3">
    <source>
        <dbReference type="Proteomes" id="UP000614996"/>
    </source>
</evidence>
<dbReference type="EMBL" id="BOPO01000055">
    <property type="protein sequence ID" value="GIL28071.1"/>
    <property type="molecule type" value="Genomic_DNA"/>
</dbReference>
<protein>
    <submittedName>
        <fullName evidence="2">Uncharacterized protein</fullName>
    </submittedName>
</protein>
<feature type="region of interest" description="Disordered" evidence="1">
    <location>
        <begin position="1"/>
        <end position="21"/>
    </location>
</feature>
<comment type="caution">
    <text evidence="2">The sequence shown here is derived from an EMBL/GenBank/DDBJ whole genome shotgun (WGS) entry which is preliminary data.</text>
</comment>
<dbReference type="AlphaFoldDB" id="A0A8J4EL39"/>
<gene>
    <name evidence="2" type="ORF">NUM_33250</name>
</gene>
<reference evidence="3" key="1">
    <citation type="journal article" date="2021" name="Int. J. Syst. Evol. Microbiol.">
        <title>Actinocatenispora comari sp. nov., an endophytic actinomycete isolated from aerial parts of Comarum salesowianum.</title>
        <authorList>
            <person name="Oyunbileg N."/>
            <person name="Iizaka Y."/>
            <person name="Hamada M."/>
            <person name="Davaapurev B.O."/>
            <person name="Fukumoto A."/>
            <person name="Tsetseg B."/>
            <person name="Kato F."/>
            <person name="Tamura T."/>
            <person name="Batkhuu J."/>
            <person name="Anzai Y."/>
        </authorList>
    </citation>
    <scope>NUCLEOTIDE SEQUENCE [LARGE SCALE GENOMIC DNA]</scope>
    <source>
        <strain evidence="3">NUM-2625</strain>
    </source>
</reference>
<dbReference type="Proteomes" id="UP000614996">
    <property type="component" value="Unassembled WGS sequence"/>
</dbReference>
<evidence type="ECO:0000256" key="1">
    <source>
        <dbReference type="SAM" id="MobiDB-lite"/>
    </source>
</evidence>
<organism evidence="2 3">
    <name type="scientific">Actinocatenispora comari</name>
    <dbReference type="NCBI Taxonomy" id="2807577"/>
    <lineage>
        <taxon>Bacteria</taxon>
        <taxon>Bacillati</taxon>
        <taxon>Actinomycetota</taxon>
        <taxon>Actinomycetes</taxon>
        <taxon>Micromonosporales</taxon>
        <taxon>Micromonosporaceae</taxon>
        <taxon>Actinocatenispora</taxon>
    </lineage>
</organism>
<proteinExistence type="predicted"/>
<name>A0A8J4EL39_9ACTN</name>
<sequence>MPRFGGTETLSEEVRNAGVASSIDPERRYTIRQLYVELARYHQMLEETGHHPRSTIETYVVHPVRFLRWLSGEYDPRHSDPWP</sequence>
<keyword evidence="3" id="KW-1185">Reference proteome</keyword>